<comment type="caution">
    <text evidence="3">The sequence shown here is derived from an EMBL/GenBank/DDBJ whole genome shotgun (WGS) entry which is preliminary data.</text>
</comment>
<evidence type="ECO:0000313" key="3">
    <source>
        <dbReference type="EMBL" id="RLM28254.1"/>
    </source>
</evidence>
<dbReference type="InterPro" id="IPR000835">
    <property type="entry name" value="HTH_MarR-typ"/>
</dbReference>
<dbReference type="InterPro" id="IPR036388">
    <property type="entry name" value="WH-like_DNA-bd_sf"/>
</dbReference>
<dbReference type="Pfam" id="PF12802">
    <property type="entry name" value="MarR_2"/>
    <property type="match status" value="1"/>
</dbReference>
<dbReference type="GO" id="GO:0006950">
    <property type="term" value="P:response to stress"/>
    <property type="evidence" value="ECO:0007669"/>
    <property type="project" value="TreeGrafter"/>
</dbReference>
<dbReference type="Proteomes" id="UP000285648">
    <property type="component" value="Unassembled WGS sequence"/>
</dbReference>
<dbReference type="InterPro" id="IPR039422">
    <property type="entry name" value="MarR/SlyA-like"/>
</dbReference>
<dbReference type="GO" id="GO:0003700">
    <property type="term" value="F:DNA-binding transcription factor activity"/>
    <property type="evidence" value="ECO:0007669"/>
    <property type="project" value="InterPro"/>
</dbReference>
<dbReference type="AlphaFoldDB" id="A0A421DU22"/>
<dbReference type="RefSeq" id="WP_121572923.1">
    <property type="nucleotide sequence ID" value="NZ_MJLZ01000001.1"/>
</dbReference>
<dbReference type="InterPro" id="IPR036390">
    <property type="entry name" value="WH_DNA-bd_sf"/>
</dbReference>
<feature type="domain" description="HTH marR-type" evidence="2">
    <location>
        <begin position="12"/>
        <end position="142"/>
    </location>
</feature>
<gene>
    <name evidence="3" type="ORF">BIY29_00960</name>
</gene>
<feature type="region of interest" description="Disordered" evidence="1">
    <location>
        <begin position="146"/>
        <end position="170"/>
    </location>
</feature>
<evidence type="ECO:0000256" key="1">
    <source>
        <dbReference type="SAM" id="MobiDB-lite"/>
    </source>
</evidence>
<proteinExistence type="predicted"/>
<dbReference type="EMBL" id="MJLZ01000001">
    <property type="protein sequence ID" value="RLM28254.1"/>
    <property type="molecule type" value="Genomic_DNA"/>
</dbReference>
<dbReference type="PROSITE" id="PS50995">
    <property type="entry name" value="HTH_MARR_2"/>
    <property type="match status" value="1"/>
</dbReference>
<keyword evidence="4" id="KW-1185">Reference proteome</keyword>
<accession>A0A421DU22</accession>
<organism evidence="3 4">
    <name type="scientific">Brenneria alni</name>
    <dbReference type="NCBI Taxonomy" id="71656"/>
    <lineage>
        <taxon>Bacteria</taxon>
        <taxon>Pseudomonadati</taxon>
        <taxon>Pseudomonadota</taxon>
        <taxon>Gammaproteobacteria</taxon>
        <taxon>Enterobacterales</taxon>
        <taxon>Pectobacteriaceae</taxon>
        <taxon>Brenneria</taxon>
    </lineage>
</organism>
<dbReference type="OrthoDB" id="32523at2"/>
<sequence length="170" mass="18748">MTSERHDRATQLADLAHFVLSVARDIRLYGCLDPEIIEITSLESLVMNHIEQSPGTNPSRLCDEVGLRSSNASALLRSLEAKGMIRRIPDPEDRRSVSLQPTPLAVCNLEKVRAEWGQFLARYIDDAVDLAPAIKLLSALDESLTRAGESGFPRPDQPPMVCADTDHSTN</sequence>
<reference evidence="3 4" key="1">
    <citation type="submission" date="2016-09" db="EMBL/GenBank/DDBJ databases">
        <authorList>
            <person name="Doonan J."/>
            <person name="Pachebat J.A."/>
            <person name="Golyshin P.N."/>
            <person name="Denman S."/>
            <person name="Mcdonald J.E."/>
        </authorList>
    </citation>
    <scope>NUCLEOTIDE SEQUENCE [LARGE SCALE GENOMIC DNA]</scope>
    <source>
        <strain evidence="3 4">NCPPB 3934</strain>
    </source>
</reference>
<dbReference type="SUPFAM" id="SSF46785">
    <property type="entry name" value="Winged helix' DNA-binding domain"/>
    <property type="match status" value="1"/>
</dbReference>
<evidence type="ECO:0000313" key="4">
    <source>
        <dbReference type="Proteomes" id="UP000285648"/>
    </source>
</evidence>
<dbReference type="Gene3D" id="1.10.10.10">
    <property type="entry name" value="Winged helix-like DNA-binding domain superfamily/Winged helix DNA-binding domain"/>
    <property type="match status" value="1"/>
</dbReference>
<dbReference type="SMART" id="SM00347">
    <property type="entry name" value="HTH_MARR"/>
    <property type="match status" value="1"/>
</dbReference>
<dbReference type="PANTHER" id="PTHR33164:SF43">
    <property type="entry name" value="HTH-TYPE TRANSCRIPTIONAL REPRESSOR YETL"/>
    <property type="match status" value="1"/>
</dbReference>
<protein>
    <recommendedName>
        <fullName evidence="2">HTH marR-type domain-containing protein</fullName>
    </recommendedName>
</protein>
<dbReference type="PANTHER" id="PTHR33164">
    <property type="entry name" value="TRANSCRIPTIONAL REGULATOR, MARR FAMILY"/>
    <property type="match status" value="1"/>
</dbReference>
<name>A0A421DU22_9GAMM</name>
<evidence type="ECO:0000259" key="2">
    <source>
        <dbReference type="PROSITE" id="PS50995"/>
    </source>
</evidence>